<accession>A0A9P5A5B2</accession>
<dbReference type="OrthoDB" id="5059484at2759"/>
<organism evidence="1 2">
    <name type="scientific">Fusarium beomiforme</name>
    <dbReference type="NCBI Taxonomy" id="44412"/>
    <lineage>
        <taxon>Eukaryota</taxon>
        <taxon>Fungi</taxon>
        <taxon>Dikarya</taxon>
        <taxon>Ascomycota</taxon>
        <taxon>Pezizomycotina</taxon>
        <taxon>Sordariomycetes</taxon>
        <taxon>Hypocreomycetidae</taxon>
        <taxon>Hypocreales</taxon>
        <taxon>Nectriaceae</taxon>
        <taxon>Fusarium</taxon>
        <taxon>Fusarium burgessii species complex</taxon>
    </lineage>
</organism>
<dbReference type="EMBL" id="PVQB02001247">
    <property type="protein sequence ID" value="KAF4331999.1"/>
    <property type="molecule type" value="Genomic_DNA"/>
</dbReference>
<comment type="caution">
    <text evidence="1">The sequence shown here is derived from an EMBL/GenBank/DDBJ whole genome shotgun (WGS) entry which is preliminary data.</text>
</comment>
<dbReference type="Proteomes" id="UP000730481">
    <property type="component" value="Unassembled WGS sequence"/>
</dbReference>
<reference evidence="1" key="1">
    <citation type="journal article" date="2017" name="Mycologia">
        <title>Fusarium algeriense, sp. nov., a novel toxigenic crown rot pathogen of durum wheat from Algeria is nested in the Fusarium burgessii species complex.</title>
        <authorList>
            <person name="Laraba I."/>
            <person name="Keddad A."/>
            <person name="Boureghda H."/>
            <person name="Abdallah N."/>
            <person name="Vaughan M.M."/>
            <person name="Proctor R.H."/>
            <person name="Busman M."/>
            <person name="O'Donnell K."/>
        </authorList>
    </citation>
    <scope>NUCLEOTIDE SEQUENCE</scope>
    <source>
        <strain evidence="1">NRRL 25174</strain>
    </source>
</reference>
<dbReference type="AlphaFoldDB" id="A0A9P5A5B2"/>
<protein>
    <submittedName>
        <fullName evidence="1">Uncharacterized protein</fullName>
    </submittedName>
</protein>
<proteinExistence type="predicted"/>
<keyword evidence="2" id="KW-1185">Reference proteome</keyword>
<reference evidence="1" key="2">
    <citation type="submission" date="2020-02" db="EMBL/GenBank/DDBJ databases">
        <title>Identification and distribution of gene clusters putatively required for synthesis of sphingolipid metabolism inhibitors in phylogenetically diverse species of the filamentous fungus Fusarium.</title>
        <authorList>
            <person name="Kim H.-S."/>
            <person name="Busman M."/>
            <person name="Brown D.W."/>
            <person name="Divon H."/>
            <person name="Uhlig S."/>
            <person name="Proctor R.H."/>
        </authorList>
    </citation>
    <scope>NUCLEOTIDE SEQUENCE</scope>
    <source>
        <strain evidence="1">NRRL 25174</strain>
    </source>
</reference>
<gene>
    <name evidence="1" type="ORF">FBEOM_14212</name>
</gene>
<name>A0A9P5A5B2_9HYPO</name>
<sequence>MKFYSILEAIALGSTFVAAKPTELSKRATYTFEVNSGQVQKCAPAGPTVNCVFQTCWVPRLTDQDGQVIAGAATKEDKDWKCASIDDAPEFSFFNIKYTEVGCDKPFTIGGGIGGGISFCTDGDGGKTAHFPNWVLDGKPGWCVMEGDDEVGLSTCTLNF</sequence>
<evidence type="ECO:0000313" key="1">
    <source>
        <dbReference type="EMBL" id="KAF4331999.1"/>
    </source>
</evidence>
<evidence type="ECO:0000313" key="2">
    <source>
        <dbReference type="Proteomes" id="UP000730481"/>
    </source>
</evidence>